<dbReference type="RefSeq" id="WP_344512121.1">
    <property type="nucleotide sequence ID" value="NZ_BAAAQD010000031.1"/>
</dbReference>
<feature type="binding site" evidence="8">
    <location>
        <position position="283"/>
    </location>
    <ligand>
        <name>Mn(2+)</name>
        <dbReference type="ChEBI" id="CHEBI:29035"/>
        <label>2</label>
    </ligand>
</feature>
<dbReference type="PANTHER" id="PTHR11963">
    <property type="entry name" value="LEUCINE AMINOPEPTIDASE-RELATED"/>
    <property type="match status" value="1"/>
</dbReference>
<evidence type="ECO:0000256" key="5">
    <source>
        <dbReference type="ARBA" id="ARBA00022670"/>
    </source>
</evidence>
<dbReference type="InterPro" id="IPR000819">
    <property type="entry name" value="Peptidase_M17_C"/>
</dbReference>
<dbReference type="InterPro" id="IPR023042">
    <property type="entry name" value="Peptidase_M17_leu_NH2_pept"/>
</dbReference>
<dbReference type="InterPro" id="IPR043472">
    <property type="entry name" value="Macro_dom-like"/>
</dbReference>
<keyword evidence="8" id="KW-0464">Manganese</keyword>
<proteinExistence type="inferred from homology"/>
<evidence type="ECO:0000256" key="3">
    <source>
        <dbReference type="ARBA" id="ARBA00009528"/>
    </source>
</evidence>
<dbReference type="PROSITE" id="PS00631">
    <property type="entry name" value="CYTOSOL_AP"/>
    <property type="match status" value="1"/>
</dbReference>
<comment type="catalytic activity">
    <reaction evidence="1 8">
        <text>Release of an N-terminal amino acid, Xaa-|-Yaa-, in which Xaa is preferably Leu, but may be other amino acids including Pro although not Arg or Lys, and Yaa may be Pro. Amino acid amides and methyl esters are also readily hydrolyzed, but rates on arylamides are exceedingly low.</text>
        <dbReference type="EC" id="3.4.11.1"/>
    </reaction>
</comment>
<evidence type="ECO:0000256" key="6">
    <source>
        <dbReference type="ARBA" id="ARBA00022801"/>
    </source>
</evidence>
<evidence type="ECO:0000256" key="2">
    <source>
        <dbReference type="ARBA" id="ARBA00000967"/>
    </source>
</evidence>
<sequence length="494" mass="51689">MLDIRFATARNVSGAVAAVVPAADSSDDPAATRLAAVRASLARLKLGPADLDDITAFLLDVEHSGSAGTLHKLPRAGHRPDLLFFVGVGSGDEAGWRAAGAKLARSAGDEPTLTLLLPDDVTPAAVRGLGEGLWLASYRFRLGADEPPSLRRVNLAAAPSADLEAGLAAAKVVAESTRLARDLTNMPSDEKTPAWFAKRVEKAAAGVPGLTVTVRDPKALAEQGFNAILAVGGGSTRGPRLVELSWRPRGARRHVVLVGKGITFDTGGICIKPLSGMKLMRKDMGGAAAVIGATLAAAALRLPVRITALAPLAENAIGADSFRPGDVIRHYGGTTSEIHNTDAEGRLVLGDAMAYAVRRLRPDTIVDLATLTGAQGVALGKRTAALYSYNDTLAKELTTAADTAGESVWRMPLHDDYADALDSDVADIVNSTDVGAGSVMAALYLREFTGPLRDQWAHIDMSSSAWSDSPDADLTKGATGWGVRTLLRWLETTT</sequence>
<feature type="binding site" evidence="8">
    <location>
        <position position="344"/>
    </location>
    <ligand>
        <name>Mn(2+)</name>
        <dbReference type="ChEBI" id="CHEBI:29035"/>
        <label>2</label>
    </ligand>
</feature>
<feature type="binding site" evidence="8">
    <location>
        <position position="265"/>
    </location>
    <ligand>
        <name>Mn(2+)</name>
        <dbReference type="ChEBI" id="CHEBI:29035"/>
        <label>2</label>
    </ligand>
</feature>
<gene>
    <name evidence="8" type="primary">pepA</name>
    <name evidence="10" type="ORF">GCM10009827_099060</name>
</gene>
<feature type="binding site" evidence="8">
    <location>
        <position position="260"/>
    </location>
    <ligand>
        <name>Mn(2+)</name>
        <dbReference type="ChEBI" id="CHEBI:29035"/>
        <label>2</label>
    </ligand>
</feature>
<keyword evidence="4 8" id="KW-0031">Aminopeptidase</keyword>
<accession>A0ABP4NHD4</accession>
<keyword evidence="8" id="KW-0479">Metal-binding</keyword>
<keyword evidence="6 8" id="KW-0378">Hydrolase</keyword>
<evidence type="ECO:0000256" key="1">
    <source>
        <dbReference type="ARBA" id="ARBA00000135"/>
    </source>
</evidence>
<keyword evidence="5 8" id="KW-0645">Protease</keyword>
<dbReference type="EC" id="3.4.11.1" evidence="8"/>
<dbReference type="Pfam" id="PF00883">
    <property type="entry name" value="Peptidase_M17"/>
    <property type="match status" value="1"/>
</dbReference>
<comment type="caution">
    <text evidence="10">The sequence shown here is derived from an EMBL/GenBank/DDBJ whole genome shotgun (WGS) entry which is preliminary data.</text>
</comment>
<dbReference type="HAMAP" id="MF_00181">
    <property type="entry name" value="Cytosol_peptidase_M17"/>
    <property type="match status" value="1"/>
</dbReference>
<evidence type="ECO:0000256" key="4">
    <source>
        <dbReference type="ARBA" id="ARBA00022438"/>
    </source>
</evidence>
<feature type="active site" evidence="8">
    <location>
        <position position="346"/>
    </location>
</feature>
<feature type="binding site" evidence="8">
    <location>
        <position position="342"/>
    </location>
    <ligand>
        <name>Mn(2+)</name>
        <dbReference type="ChEBI" id="CHEBI:29035"/>
        <label>1</label>
    </ligand>
</feature>
<dbReference type="InterPro" id="IPR011356">
    <property type="entry name" value="Leucine_aapep/pepB"/>
</dbReference>
<evidence type="ECO:0000313" key="10">
    <source>
        <dbReference type="EMBL" id="GAA1561858.1"/>
    </source>
</evidence>
<protein>
    <recommendedName>
        <fullName evidence="8">Probable cytosol aminopeptidase</fullName>
        <ecNumber evidence="8">3.4.11.1</ecNumber>
    </recommendedName>
    <alternativeName>
        <fullName evidence="8">Leucine aminopeptidase</fullName>
        <shortName evidence="8">LAP</shortName>
        <ecNumber evidence="8">3.4.11.10</ecNumber>
    </alternativeName>
    <alternativeName>
        <fullName evidence="8">Leucyl aminopeptidase</fullName>
    </alternativeName>
</protein>
<feature type="active site" evidence="8">
    <location>
        <position position="272"/>
    </location>
</feature>
<dbReference type="Gene3D" id="3.40.630.10">
    <property type="entry name" value="Zn peptidases"/>
    <property type="match status" value="1"/>
</dbReference>
<comment type="subcellular location">
    <subcellularLocation>
        <location evidence="8">Cytoplasm</location>
    </subcellularLocation>
</comment>
<keyword evidence="8" id="KW-0963">Cytoplasm</keyword>
<evidence type="ECO:0000256" key="7">
    <source>
        <dbReference type="ARBA" id="ARBA00049972"/>
    </source>
</evidence>
<comment type="function">
    <text evidence="7 8">Presumably involved in the processing and regular turnover of intracellular proteins. Catalyzes the removal of unsubstituted N-terminal amino acids from various peptides.</text>
</comment>
<keyword evidence="11" id="KW-1185">Reference proteome</keyword>
<comment type="cofactor">
    <cofactor evidence="8">
        <name>Mn(2+)</name>
        <dbReference type="ChEBI" id="CHEBI:29035"/>
    </cofactor>
    <text evidence="8">Binds 2 manganese ions per subunit.</text>
</comment>
<dbReference type="CDD" id="cd00433">
    <property type="entry name" value="Peptidase_M17"/>
    <property type="match status" value="1"/>
</dbReference>
<dbReference type="SUPFAM" id="SSF52949">
    <property type="entry name" value="Macro domain-like"/>
    <property type="match status" value="1"/>
</dbReference>
<dbReference type="Proteomes" id="UP001501470">
    <property type="component" value="Unassembled WGS sequence"/>
</dbReference>
<comment type="catalytic activity">
    <reaction evidence="2 8">
        <text>Release of an N-terminal amino acid, preferentially leucine, but not glutamic or aspartic acids.</text>
        <dbReference type="EC" id="3.4.11.10"/>
    </reaction>
</comment>
<evidence type="ECO:0000256" key="8">
    <source>
        <dbReference type="HAMAP-Rule" id="MF_00181"/>
    </source>
</evidence>
<feature type="binding site" evidence="8">
    <location>
        <position position="265"/>
    </location>
    <ligand>
        <name>Mn(2+)</name>
        <dbReference type="ChEBI" id="CHEBI:29035"/>
        <label>1</label>
    </ligand>
</feature>
<comment type="similarity">
    <text evidence="3 8">Belongs to the peptidase M17 family.</text>
</comment>
<organism evidence="10 11">
    <name type="scientific">Dactylosporangium maewongense</name>
    <dbReference type="NCBI Taxonomy" id="634393"/>
    <lineage>
        <taxon>Bacteria</taxon>
        <taxon>Bacillati</taxon>
        <taxon>Actinomycetota</taxon>
        <taxon>Actinomycetes</taxon>
        <taxon>Micromonosporales</taxon>
        <taxon>Micromonosporaceae</taxon>
        <taxon>Dactylosporangium</taxon>
    </lineage>
</organism>
<name>A0ABP4NHD4_9ACTN</name>
<dbReference type="Gene3D" id="3.40.220.10">
    <property type="entry name" value="Leucine Aminopeptidase, subunit E, domain 1"/>
    <property type="match status" value="1"/>
</dbReference>
<dbReference type="EMBL" id="BAAAQD010000031">
    <property type="protein sequence ID" value="GAA1561858.1"/>
    <property type="molecule type" value="Genomic_DNA"/>
</dbReference>
<dbReference type="SUPFAM" id="SSF53187">
    <property type="entry name" value="Zn-dependent exopeptidases"/>
    <property type="match status" value="1"/>
</dbReference>
<evidence type="ECO:0000259" key="9">
    <source>
        <dbReference type="PROSITE" id="PS00631"/>
    </source>
</evidence>
<feature type="domain" description="Cytosol aminopeptidase" evidence="9">
    <location>
        <begin position="340"/>
        <end position="347"/>
    </location>
</feature>
<reference evidence="11" key="1">
    <citation type="journal article" date="2019" name="Int. J. Syst. Evol. Microbiol.">
        <title>The Global Catalogue of Microorganisms (GCM) 10K type strain sequencing project: providing services to taxonomists for standard genome sequencing and annotation.</title>
        <authorList>
            <consortium name="The Broad Institute Genomics Platform"/>
            <consortium name="The Broad Institute Genome Sequencing Center for Infectious Disease"/>
            <person name="Wu L."/>
            <person name="Ma J."/>
        </authorList>
    </citation>
    <scope>NUCLEOTIDE SEQUENCE [LARGE SCALE GENOMIC DNA]</scope>
    <source>
        <strain evidence="11">JCM 15933</strain>
    </source>
</reference>
<dbReference type="EC" id="3.4.11.10" evidence="8"/>
<feature type="binding site" evidence="8">
    <location>
        <position position="344"/>
    </location>
    <ligand>
        <name>Mn(2+)</name>
        <dbReference type="ChEBI" id="CHEBI:29035"/>
        <label>1</label>
    </ligand>
</feature>
<evidence type="ECO:0000313" key="11">
    <source>
        <dbReference type="Proteomes" id="UP001501470"/>
    </source>
</evidence>
<dbReference type="PANTHER" id="PTHR11963:SF23">
    <property type="entry name" value="CYTOSOL AMINOPEPTIDASE"/>
    <property type="match status" value="1"/>
</dbReference>
<dbReference type="PRINTS" id="PR00481">
    <property type="entry name" value="LAMNOPPTDASE"/>
</dbReference>